<evidence type="ECO:0000313" key="16">
    <source>
        <dbReference type="EMBL" id="MBS9533450.1"/>
    </source>
</evidence>
<dbReference type="RefSeq" id="WP_214092332.1">
    <property type="nucleotide sequence ID" value="NZ_JAHCLR010000010.1"/>
</dbReference>
<reference evidence="16 17" key="1">
    <citation type="submission" date="2021-05" db="EMBL/GenBank/DDBJ databases">
        <title>Mycobacterium acidophilum sp. nov., an extremely acid-tolerant member of the genus Mycobacterium.</title>
        <authorList>
            <person name="Xia J."/>
        </authorList>
    </citation>
    <scope>NUCLEOTIDE SEQUENCE [LARGE SCALE GENOMIC DNA]</scope>
    <source>
        <strain evidence="16 17">M1</strain>
    </source>
</reference>
<keyword evidence="9" id="KW-0560">Oxidoreductase</keyword>
<accession>A0ABS5RGP7</accession>
<keyword evidence="7" id="KW-0479">Metal-binding</keyword>
<evidence type="ECO:0000256" key="7">
    <source>
        <dbReference type="ARBA" id="ARBA00022723"/>
    </source>
</evidence>
<evidence type="ECO:0000313" key="17">
    <source>
        <dbReference type="Proteomes" id="UP001519535"/>
    </source>
</evidence>
<dbReference type="InterPro" id="IPR028096">
    <property type="entry name" value="EfeO_Cupredoxin"/>
</dbReference>
<keyword evidence="13" id="KW-0472">Membrane</keyword>
<dbReference type="PANTHER" id="PTHR11709:SF394">
    <property type="entry name" value="FI03373P-RELATED"/>
    <property type="match status" value="1"/>
</dbReference>
<dbReference type="InterPro" id="IPR008972">
    <property type="entry name" value="Cupredoxin"/>
</dbReference>
<keyword evidence="17" id="KW-1185">Reference proteome</keyword>
<comment type="subunit">
    <text evidence="4">Homotrimer.</text>
</comment>
<dbReference type="InterPro" id="IPR045087">
    <property type="entry name" value="Cu-oxidase_fam"/>
</dbReference>
<evidence type="ECO:0000259" key="15">
    <source>
        <dbReference type="Pfam" id="PF13473"/>
    </source>
</evidence>
<feature type="compositionally biased region" description="Low complexity" evidence="12">
    <location>
        <begin position="13"/>
        <end position="22"/>
    </location>
</feature>
<comment type="cofactor">
    <cofactor evidence="1">
        <name>Cu(+)</name>
        <dbReference type="ChEBI" id="CHEBI:49552"/>
    </cofactor>
</comment>
<feature type="transmembrane region" description="Helical" evidence="13">
    <location>
        <begin position="401"/>
        <end position="425"/>
    </location>
</feature>
<feature type="domain" description="EfeO-type cupredoxin-like" evidence="15">
    <location>
        <begin position="457"/>
        <end position="536"/>
    </location>
</feature>
<dbReference type="PANTHER" id="PTHR11709">
    <property type="entry name" value="MULTI-COPPER OXIDASE"/>
    <property type="match status" value="1"/>
</dbReference>
<feature type="transmembrane region" description="Helical" evidence="13">
    <location>
        <begin position="377"/>
        <end position="395"/>
    </location>
</feature>
<keyword evidence="8" id="KW-0677">Repeat</keyword>
<dbReference type="Pfam" id="PF13473">
    <property type="entry name" value="Cupredoxin_1"/>
    <property type="match status" value="1"/>
</dbReference>
<dbReference type="InterPro" id="IPR001287">
    <property type="entry name" value="NO2-reductase_Cu"/>
</dbReference>
<organism evidence="16 17">
    <name type="scientific">Mycolicibacter acidiphilus</name>
    <dbReference type="NCBI Taxonomy" id="2835306"/>
    <lineage>
        <taxon>Bacteria</taxon>
        <taxon>Bacillati</taxon>
        <taxon>Actinomycetota</taxon>
        <taxon>Actinomycetes</taxon>
        <taxon>Mycobacteriales</taxon>
        <taxon>Mycobacteriaceae</taxon>
        <taxon>Mycolicibacter</taxon>
    </lineage>
</organism>
<feature type="domain" description="Plastocyanin-like" evidence="14">
    <location>
        <begin position="628"/>
        <end position="729"/>
    </location>
</feature>
<evidence type="ECO:0000259" key="14">
    <source>
        <dbReference type="Pfam" id="PF07732"/>
    </source>
</evidence>
<evidence type="ECO:0000256" key="9">
    <source>
        <dbReference type="ARBA" id="ARBA00023002"/>
    </source>
</evidence>
<protein>
    <recommendedName>
        <fullName evidence="6">Copper-containing nitrite reductase</fullName>
        <ecNumber evidence="5">1.7.2.1</ecNumber>
    </recommendedName>
</protein>
<comment type="catalytic activity">
    <reaction evidence="11">
        <text>nitric oxide + Fe(III)-[cytochrome c] + H2O = Fe(II)-[cytochrome c] + nitrite + 2 H(+)</text>
        <dbReference type="Rhea" id="RHEA:15233"/>
        <dbReference type="Rhea" id="RHEA-COMP:10350"/>
        <dbReference type="Rhea" id="RHEA-COMP:14399"/>
        <dbReference type="ChEBI" id="CHEBI:15377"/>
        <dbReference type="ChEBI" id="CHEBI:15378"/>
        <dbReference type="ChEBI" id="CHEBI:16301"/>
        <dbReference type="ChEBI" id="CHEBI:16480"/>
        <dbReference type="ChEBI" id="CHEBI:29033"/>
        <dbReference type="ChEBI" id="CHEBI:29034"/>
        <dbReference type="EC" id="1.7.2.1"/>
    </reaction>
</comment>
<dbReference type="Pfam" id="PF07732">
    <property type="entry name" value="Cu-oxidase_3"/>
    <property type="match status" value="1"/>
</dbReference>
<dbReference type="InterPro" id="IPR011707">
    <property type="entry name" value="Cu-oxidase-like_N"/>
</dbReference>
<feature type="transmembrane region" description="Helical" evidence="13">
    <location>
        <begin position="133"/>
        <end position="153"/>
    </location>
</feature>
<comment type="cofactor">
    <cofactor evidence="2">
        <name>Cu(2+)</name>
        <dbReference type="ChEBI" id="CHEBI:29036"/>
    </cofactor>
</comment>
<feature type="transmembrane region" description="Helical" evidence="13">
    <location>
        <begin position="107"/>
        <end position="127"/>
    </location>
</feature>
<evidence type="ECO:0000256" key="5">
    <source>
        <dbReference type="ARBA" id="ARBA00011882"/>
    </source>
</evidence>
<evidence type="ECO:0000256" key="13">
    <source>
        <dbReference type="SAM" id="Phobius"/>
    </source>
</evidence>
<evidence type="ECO:0000256" key="6">
    <source>
        <dbReference type="ARBA" id="ARBA00017290"/>
    </source>
</evidence>
<feature type="region of interest" description="Disordered" evidence="12">
    <location>
        <begin position="1"/>
        <end position="28"/>
    </location>
</feature>
<feature type="transmembrane region" description="Helical" evidence="13">
    <location>
        <begin position="336"/>
        <end position="356"/>
    </location>
</feature>
<evidence type="ECO:0000256" key="12">
    <source>
        <dbReference type="SAM" id="MobiDB-lite"/>
    </source>
</evidence>
<feature type="transmembrane region" description="Helical" evidence="13">
    <location>
        <begin position="263"/>
        <end position="283"/>
    </location>
</feature>
<comment type="similarity">
    <text evidence="3">Belongs to the multicopper oxidase family.</text>
</comment>
<dbReference type="EMBL" id="JAHCLR010000010">
    <property type="protein sequence ID" value="MBS9533450.1"/>
    <property type="molecule type" value="Genomic_DNA"/>
</dbReference>
<proteinExistence type="inferred from homology"/>
<evidence type="ECO:0000256" key="10">
    <source>
        <dbReference type="ARBA" id="ARBA00023008"/>
    </source>
</evidence>
<keyword evidence="13" id="KW-0812">Transmembrane</keyword>
<evidence type="ECO:0000256" key="8">
    <source>
        <dbReference type="ARBA" id="ARBA00022737"/>
    </source>
</evidence>
<feature type="transmembrane region" description="Helical" evidence="13">
    <location>
        <begin position="67"/>
        <end position="86"/>
    </location>
</feature>
<sequence length="878" mass="93328">MIQLGPPPPKGTTPPTGTKPAAAAPPPVIRKRRGGARGPVFIASNLVVLGWLLVTVALLIAHDVIDHPIWLAVHALLLGAATNAIIIWSGHFTTTLCRVPDQPEWHLAAKVAVLNVAVIAALTGVWINAETITGVAGAVVAIVAVVHGAELIAMKKKALSARFDYLVDFYLAAIVALLIGALAGASMAFGVHHWYARLWTTHVHVMLYGWIGLTVIGTLFTLWPTTMREKITPRSYSLAHRTLPTMAVGLGLAVIGLLMDSVWLTAVAFAVYLAGVVITVVALRPTRQPNGPAAWMLAAATVWLGVAVLIEIIGLIATRSAGYLPNLIETTVMPLLAVGFVAQVLMGALTEMVPVLTAHGPPQRKAVIAYLARGWQARLLALNIAVPLVAGHWWFPVQLIGWALAAIGVGSFLWLALALIIPVLVRGEINAEAVEKSRSWPMTGAVATAAAASVVLATTLGGSLPQHAGVKIAADAKTVDVGLKDMRFSPAVVSVPAGTHLVLRVTNDEALPHDLRVDTGQHTPRLGLGQTAVVDLGVVDTDHDVWCDVPGHRAAGMTMEIRAIGGKPRAHQHGDDMNMDHGPAVTPLNLTGDPSPGWQPYNPELALVGPEKLHRVELRALDRELEVAPGKKETRWTWGGTEPGPILHGRVGDQFELTLINDTSMGHGLDFHAGALAPDQPMRTIAPGEKLVYKFTARRAGAWLYHCSTKPMSLHIANGMYGAVIIDPPGLPAVDHEYALVGAQLFTGDPGSEQKVTAIRANQPDGWMFNGMADQYEHAPLTVRAGERVRVWVINAGPGETVAFHVVGTQFDTVYKEGAWLLQSGGPGGSGGSQALDLAPAQGGFVEMTFPEPGHYMIMDHDLRHAENGARGMFEVTG</sequence>
<name>A0ABS5RGP7_9MYCO</name>
<keyword evidence="10" id="KW-0186">Copper</keyword>
<dbReference type="PRINTS" id="PR00695">
    <property type="entry name" value="CUNO2RDTASE"/>
</dbReference>
<feature type="transmembrane region" description="Helical" evidence="13">
    <location>
        <begin position="40"/>
        <end position="61"/>
    </location>
</feature>
<dbReference type="CDD" id="cd11020">
    <property type="entry name" value="CuRO_1_CuNIR"/>
    <property type="match status" value="1"/>
</dbReference>
<feature type="compositionally biased region" description="Pro residues" evidence="12">
    <location>
        <begin position="1"/>
        <end position="12"/>
    </location>
</feature>
<keyword evidence="13" id="KW-1133">Transmembrane helix</keyword>
<dbReference type="Gene3D" id="2.60.40.420">
    <property type="entry name" value="Cupredoxins - blue copper proteins"/>
    <property type="match status" value="3"/>
</dbReference>
<evidence type="ECO:0000256" key="1">
    <source>
        <dbReference type="ARBA" id="ARBA00001960"/>
    </source>
</evidence>
<feature type="transmembrane region" description="Helical" evidence="13">
    <location>
        <begin position="295"/>
        <end position="316"/>
    </location>
</feature>
<evidence type="ECO:0000256" key="2">
    <source>
        <dbReference type="ARBA" id="ARBA00001973"/>
    </source>
</evidence>
<evidence type="ECO:0000256" key="11">
    <source>
        <dbReference type="ARBA" id="ARBA00049340"/>
    </source>
</evidence>
<gene>
    <name evidence="16" type="ORF">KIH27_07580</name>
</gene>
<dbReference type="SUPFAM" id="SSF49503">
    <property type="entry name" value="Cupredoxins"/>
    <property type="match status" value="3"/>
</dbReference>
<feature type="transmembrane region" description="Helical" evidence="13">
    <location>
        <begin position="165"/>
        <end position="195"/>
    </location>
</feature>
<feature type="transmembrane region" description="Helical" evidence="13">
    <location>
        <begin position="445"/>
        <end position="464"/>
    </location>
</feature>
<feature type="transmembrane region" description="Helical" evidence="13">
    <location>
        <begin position="238"/>
        <end position="257"/>
    </location>
</feature>
<feature type="transmembrane region" description="Helical" evidence="13">
    <location>
        <begin position="207"/>
        <end position="226"/>
    </location>
</feature>
<evidence type="ECO:0000256" key="4">
    <source>
        <dbReference type="ARBA" id="ARBA00011233"/>
    </source>
</evidence>
<comment type="caution">
    <text evidence="16">The sequence shown here is derived from an EMBL/GenBank/DDBJ whole genome shotgun (WGS) entry which is preliminary data.</text>
</comment>
<dbReference type="EC" id="1.7.2.1" evidence="5"/>
<evidence type="ECO:0000256" key="3">
    <source>
        <dbReference type="ARBA" id="ARBA00010609"/>
    </source>
</evidence>
<dbReference type="Proteomes" id="UP001519535">
    <property type="component" value="Unassembled WGS sequence"/>
</dbReference>